<name>A0ABV6AME9_9HYPH</name>
<dbReference type="InterPro" id="IPR049253">
    <property type="entry name" value="DUF6886"/>
</dbReference>
<evidence type="ECO:0000313" key="2">
    <source>
        <dbReference type="Proteomes" id="UP001589692"/>
    </source>
</evidence>
<dbReference type="EMBL" id="JBHMAA010000028">
    <property type="protein sequence ID" value="MFB9951799.1"/>
    <property type="molecule type" value="Genomic_DNA"/>
</dbReference>
<dbReference type="Pfam" id="PF21820">
    <property type="entry name" value="DUF6886"/>
    <property type="match status" value="1"/>
</dbReference>
<comment type="caution">
    <text evidence="1">The sequence shown here is derived from an EMBL/GenBank/DDBJ whole genome shotgun (WGS) entry which is preliminary data.</text>
</comment>
<gene>
    <name evidence="1" type="ORF">ACFFP0_23365</name>
</gene>
<accession>A0ABV6AME9</accession>
<reference evidence="1 2" key="1">
    <citation type="submission" date="2024-09" db="EMBL/GenBank/DDBJ databases">
        <authorList>
            <person name="Sun Q."/>
            <person name="Mori K."/>
        </authorList>
    </citation>
    <scope>NUCLEOTIDE SEQUENCE [LARGE SCALE GENOMIC DNA]</scope>
    <source>
        <strain evidence="1 2">TBRC 4938</strain>
    </source>
</reference>
<dbReference type="RefSeq" id="WP_377264613.1">
    <property type="nucleotide sequence ID" value="NZ_JBHMAA010000028.1"/>
</dbReference>
<evidence type="ECO:0000313" key="1">
    <source>
        <dbReference type="EMBL" id="MFB9951799.1"/>
    </source>
</evidence>
<organism evidence="1 2">
    <name type="scientific">Rhizobium puerariae</name>
    <dbReference type="NCBI Taxonomy" id="1585791"/>
    <lineage>
        <taxon>Bacteria</taxon>
        <taxon>Pseudomonadati</taxon>
        <taxon>Pseudomonadota</taxon>
        <taxon>Alphaproteobacteria</taxon>
        <taxon>Hyphomicrobiales</taxon>
        <taxon>Rhizobiaceae</taxon>
        <taxon>Rhizobium/Agrobacterium group</taxon>
        <taxon>Rhizobium</taxon>
    </lineage>
</organism>
<keyword evidence="2" id="KW-1185">Reference proteome</keyword>
<dbReference type="Proteomes" id="UP001589692">
    <property type="component" value="Unassembled WGS sequence"/>
</dbReference>
<proteinExistence type="predicted"/>
<protein>
    <submittedName>
        <fullName evidence="1">DUF6886 family protein</fullName>
    </submittedName>
</protein>
<sequence length="197" mass="22727">MRLFHFSDDPAIERFEPQPVRVPSPRAQGREWLNGPLVWAVDEAHDFMYLFPRDCPRILIWAKPDTVVGDRQRWLGDWRGVAYIERTWLDRLGHETIYRYEMPADEFEDLDDAGMWVARRSVIPKALAAMSGLDREFASRGVELRVVDSLKPLKPLWETSLHASGIRLRNALDWEQGGAIFPSAKIALQNDSSIPEE</sequence>